<dbReference type="InterPro" id="IPR006143">
    <property type="entry name" value="RND_pump_MFP"/>
</dbReference>
<proteinExistence type="inferred from homology"/>
<evidence type="ECO:0000256" key="1">
    <source>
        <dbReference type="ARBA" id="ARBA00009477"/>
    </source>
</evidence>
<feature type="domain" description="Multidrug resistance protein MdtA-like alpha-helical hairpin" evidence="4">
    <location>
        <begin position="104"/>
        <end position="172"/>
    </location>
</feature>
<feature type="chain" id="PRO_5046300902" evidence="3">
    <location>
        <begin position="24"/>
        <end position="358"/>
    </location>
</feature>
<organism evidence="6 7">
    <name type="scientific">Shewanella japonica</name>
    <dbReference type="NCBI Taxonomy" id="93973"/>
    <lineage>
        <taxon>Bacteria</taxon>
        <taxon>Pseudomonadati</taxon>
        <taxon>Pseudomonadota</taxon>
        <taxon>Gammaproteobacteria</taxon>
        <taxon>Alteromonadales</taxon>
        <taxon>Shewanellaceae</taxon>
        <taxon>Shewanella</taxon>
    </lineage>
</organism>
<dbReference type="Pfam" id="PF25917">
    <property type="entry name" value="BSH_RND"/>
    <property type="match status" value="1"/>
</dbReference>
<protein>
    <submittedName>
        <fullName evidence="6">HlyD family secretion protein</fullName>
    </submittedName>
</protein>
<comment type="similarity">
    <text evidence="1">Belongs to the membrane fusion protein (MFP) (TC 8.A.1) family.</text>
</comment>
<sequence length="358" mass="38954">MLLKWVFFIGLFIGNASLSPSQASDDISSERHPNQSSMQTLTIRTVEQAQQLYFDGQIEAVKAATVSAQTAGRILALHYDINDLVPAGSPLLEITSKEQGASFAAAEAELARAEAKNIEAQAQFTRYQALFPKGAISKGAMDEATANATASFQAVSAAKAQLITAKETLNYTTVSAPFSGRVTQRFVEQGETVTVGQPLYAGYAIDDMRAVFQLPQQYQSYVTTDTKVTIELASGVIIQSSDIIPFSFLQSPSQTYQIRVNLPVRETEYTAGEWVKIAISGKKQPHIIVPESAIFRRGDYTAVFMKQADNFVQTQVRVRTMANSSDNPGVIIDAGLMDGDIILAQASQFILQSTNNDK</sequence>
<dbReference type="Pfam" id="PF25876">
    <property type="entry name" value="HH_MFP_RND"/>
    <property type="match status" value="1"/>
</dbReference>
<accession>A0ABN4YQD9</accession>
<evidence type="ECO:0000259" key="5">
    <source>
        <dbReference type="Pfam" id="PF25917"/>
    </source>
</evidence>
<reference evidence="6 7" key="1">
    <citation type="submission" date="2017-03" db="EMBL/GenBank/DDBJ databases">
        <title>Genome sequencing of Shewanella japonica KCTC 22435.</title>
        <authorList>
            <person name="Kim K.M."/>
        </authorList>
    </citation>
    <scope>NUCLEOTIDE SEQUENCE [LARGE SCALE GENOMIC DNA]</scope>
    <source>
        <strain evidence="6 7">KCTC 22435</strain>
    </source>
</reference>
<name>A0ABN4YQD9_9GAMM</name>
<keyword evidence="7" id="KW-1185">Reference proteome</keyword>
<evidence type="ECO:0000313" key="7">
    <source>
        <dbReference type="Proteomes" id="UP000191820"/>
    </source>
</evidence>
<dbReference type="Gene3D" id="2.40.30.170">
    <property type="match status" value="1"/>
</dbReference>
<dbReference type="PANTHER" id="PTHR30469">
    <property type="entry name" value="MULTIDRUG RESISTANCE PROTEIN MDTA"/>
    <property type="match status" value="1"/>
</dbReference>
<dbReference type="PANTHER" id="PTHR30469:SF18">
    <property type="entry name" value="RESISTANCE-NODULATION-CELL DIVISION (RND) EFFLUX MEMBRANE FUSION PROTEIN-RELATED"/>
    <property type="match status" value="1"/>
</dbReference>
<dbReference type="Gene3D" id="1.10.287.470">
    <property type="entry name" value="Helix hairpin bin"/>
    <property type="match status" value="1"/>
</dbReference>
<dbReference type="NCBIfam" id="TIGR01730">
    <property type="entry name" value="RND_mfp"/>
    <property type="match status" value="1"/>
</dbReference>
<evidence type="ECO:0000256" key="3">
    <source>
        <dbReference type="SAM" id="SignalP"/>
    </source>
</evidence>
<keyword evidence="3" id="KW-0732">Signal</keyword>
<gene>
    <name evidence="6" type="ORF">SJ2017_2786</name>
</gene>
<dbReference type="Gene3D" id="2.40.420.20">
    <property type="match status" value="1"/>
</dbReference>
<keyword evidence="2" id="KW-0175">Coiled coil</keyword>
<dbReference type="Gene3D" id="2.40.50.100">
    <property type="match status" value="1"/>
</dbReference>
<dbReference type="EMBL" id="CP020472">
    <property type="protein sequence ID" value="ARD23067.1"/>
    <property type="molecule type" value="Genomic_DNA"/>
</dbReference>
<dbReference type="RefSeq" id="WP_080916169.1">
    <property type="nucleotide sequence ID" value="NZ_CP020472.1"/>
</dbReference>
<evidence type="ECO:0000256" key="2">
    <source>
        <dbReference type="SAM" id="Coils"/>
    </source>
</evidence>
<evidence type="ECO:0000259" key="4">
    <source>
        <dbReference type="Pfam" id="PF25876"/>
    </source>
</evidence>
<dbReference type="Proteomes" id="UP000191820">
    <property type="component" value="Chromosome"/>
</dbReference>
<dbReference type="InterPro" id="IPR058624">
    <property type="entry name" value="MdtA-like_HH"/>
</dbReference>
<feature type="signal peptide" evidence="3">
    <location>
        <begin position="1"/>
        <end position="23"/>
    </location>
</feature>
<feature type="coiled-coil region" evidence="2">
    <location>
        <begin position="101"/>
        <end position="130"/>
    </location>
</feature>
<dbReference type="InterPro" id="IPR058625">
    <property type="entry name" value="MdtA-like_BSH"/>
</dbReference>
<evidence type="ECO:0000313" key="6">
    <source>
        <dbReference type="EMBL" id="ARD23067.1"/>
    </source>
</evidence>
<dbReference type="SUPFAM" id="SSF111369">
    <property type="entry name" value="HlyD-like secretion proteins"/>
    <property type="match status" value="1"/>
</dbReference>
<feature type="domain" description="Multidrug resistance protein MdtA-like barrel-sandwich hybrid" evidence="5">
    <location>
        <begin position="63"/>
        <end position="198"/>
    </location>
</feature>